<gene>
    <name evidence="14" type="ORF">GCM10007036_07990</name>
</gene>
<evidence type="ECO:0000259" key="12">
    <source>
        <dbReference type="PROSITE" id="PS50110"/>
    </source>
</evidence>
<evidence type="ECO:0000256" key="11">
    <source>
        <dbReference type="PROSITE-ProRule" id="PRU01091"/>
    </source>
</evidence>
<keyword evidence="15" id="KW-1185">Reference proteome</keyword>
<dbReference type="PROSITE" id="PS51755">
    <property type="entry name" value="OMPR_PHOB"/>
    <property type="match status" value="1"/>
</dbReference>
<dbReference type="CDD" id="cd00383">
    <property type="entry name" value="trans_reg_C"/>
    <property type="match status" value="1"/>
</dbReference>
<dbReference type="Gene3D" id="1.10.10.10">
    <property type="entry name" value="Winged helix-like DNA-binding domain superfamily/Winged helix DNA-binding domain"/>
    <property type="match status" value="1"/>
</dbReference>
<evidence type="ECO:0000256" key="4">
    <source>
        <dbReference type="ARBA" id="ARBA00023012"/>
    </source>
</evidence>
<proteinExistence type="predicted"/>
<evidence type="ECO:0000256" key="9">
    <source>
        <dbReference type="ARBA" id="ARBA00067337"/>
    </source>
</evidence>
<dbReference type="GO" id="GO:0032993">
    <property type="term" value="C:protein-DNA complex"/>
    <property type="evidence" value="ECO:0007669"/>
    <property type="project" value="TreeGrafter"/>
</dbReference>
<reference evidence="14" key="1">
    <citation type="journal article" date="2014" name="Int. J. Syst. Evol. Microbiol.">
        <title>Complete genome sequence of Corynebacterium casei LMG S-19264T (=DSM 44701T), isolated from a smear-ripened cheese.</title>
        <authorList>
            <consortium name="US DOE Joint Genome Institute (JGI-PGF)"/>
            <person name="Walter F."/>
            <person name="Albersmeier A."/>
            <person name="Kalinowski J."/>
            <person name="Ruckert C."/>
        </authorList>
    </citation>
    <scope>NUCLEOTIDE SEQUENCE</scope>
    <source>
        <strain evidence="14">CGMCC 1.12214</strain>
    </source>
</reference>
<feature type="domain" description="OmpR/PhoB-type" evidence="13">
    <location>
        <begin position="56"/>
        <end position="156"/>
    </location>
</feature>
<dbReference type="FunFam" id="1.10.10.10:FF:000099">
    <property type="entry name" value="Two-component system response regulator TorR"/>
    <property type="match status" value="1"/>
</dbReference>
<dbReference type="AlphaFoldDB" id="A0A917MGV2"/>
<evidence type="ECO:0000259" key="13">
    <source>
        <dbReference type="PROSITE" id="PS51755"/>
    </source>
</evidence>
<keyword evidence="5" id="KW-0805">Transcription regulation</keyword>
<accession>A0A917MGV2</accession>
<protein>
    <recommendedName>
        <fullName evidence="9">Regulatory protein VirG</fullName>
    </recommendedName>
</protein>
<feature type="DNA-binding region" description="OmpR/PhoB-type" evidence="11">
    <location>
        <begin position="56"/>
        <end position="156"/>
    </location>
</feature>
<evidence type="ECO:0000256" key="5">
    <source>
        <dbReference type="ARBA" id="ARBA00023015"/>
    </source>
</evidence>
<dbReference type="SMART" id="SM00862">
    <property type="entry name" value="Trans_reg_C"/>
    <property type="match status" value="1"/>
</dbReference>
<evidence type="ECO:0000313" key="14">
    <source>
        <dbReference type="EMBL" id="GGH11121.1"/>
    </source>
</evidence>
<dbReference type="InterPro" id="IPR039420">
    <property type="entry name" value="WalR-like"/>
</dbReference>
<organism evidence="14 15">
    <name type="scientific">Alsobacter metallidurans</name>
    <dbReference type="NCBI Taxonomy" id="340221"/>
    <lineage>
        <taxon>Bacteria</taxon>
        <taxon>Pseudomonadati</taxon>
        <taxon>Pseudomonadota</taxon>
        <taxon>Alphaproteobacteria</taxon>
        <taxon>Hyphomicrobiales</taxon>
        <taxon>Alsobacteraceae</taxon>
        <taxon>Alsobacter</taxon>
    </lineage>
</organism>
<dbReference type="SUPFAM" id="SSF46894">
    <property type="entry name" value="C-terminal effector domain of the bipartite response regulators"/>
    <property type="match status" value="1"/>
</dbReference>
<dbReference type="InterPro" id="IPR036388">
    <property type="entry name" value="WH-like_DNA-bd_sf"/>
</dbReference>
<keyword evidence="3" id="KW-0597">Phosphoprotein</keyword>
<comment type="caution">
    <text evidence="14">The sequence shown here is derived from an EMBL/GenBank/DDBJ whole genome shotgun (WGS) entry which is preliminary data.</text>
</comment>
<comment type="caution">
    <text evidence="10">Lacks conserved residue(s) required for the propagation of feature annotation.</text>
</comment>
<evidence type="ECO:0000256" key="10">
    <source>
        <dbReference type="PROSITE-ProRule" id="PRU00169"/>
    </source>
</evidence>
<evidence type="ECO:0000256" key="2">
    <source>
        <dbReference type="ARBA" id="ARBA00022490"/>
    </source>
</evidence>
<dbReference type="GO" id="GO:0000976">
    <property type="term" value="F:transcription cis-regulatory region binding"/>
    <property type="evidence" value="ECO:0007669"/>
    <property type="project" value="TreeGrafter"/>
</dbReference>
<evidence type="ECO:0000256" key="8">
    <source>
        <dbReference type="ARBA" id="ARBA00023163"/>
    </source>
</evidence>
<reference evidence="14" key="2">
    <citation type="submission" date="2020-09" db="EMBL/GenBank/DDBJ databases">
        <authorList>
            <person name="Sun Q."/>
            <person name="Zhou Y."/>
        </authorList>
    </citation>
    <scope>NUCLEOTIDE SEQUENCE</scope>
    <source>
        <strain evidence="14">CGMCC 1.12214</strain>
    </source>
</reference>
<dbReference type="SUPFAM" id="SSF52172">
    <property type="entry name" value="CheY-like"/>
    <property type="match status" value="1"/>
</dbReference>
<dbReference type="PROSITE" id="PS50110">
    <property type="entry name" value="RESPONSE_REGULATORY"/>
    <property type="match status" value="1"/>
</dbReference>
<dbReference type="InterPro" id="IPR001789">
    <property type="entry name" value="Sig_transdc_resp-reg_receiver"/>
</dbReference>
<dbReference type="EMBL" id="BMES01000001">
    <property type="protein sequence ID" value="GGH11121.1"/>
    <property type="molecule type" value="Genomic_DNA"/>
</dbReference>
<comment type="subcellular location">
    <subcellularLocation>
        <location evidence="1">Cytoplasm</location>
    </subcellularLocation>
</comment>
<dbReference type="Pfam" id="PF00486">
    <property type="entry name" value="Trans_reg_C"/>
    <property type="match status" value="1"/>
</dbReference>
<dbReference type="InterPro" id="IPR011006">
    <property type="entry name" value="CheY-like_superfamily"/>
</dbReference>
<dbReference type="PANTHER" id="PTHR48111:SF4">
    <property type="entry name" value="DNA-BINDING DUAL TRANSCRIPTIONAL REGULATOR OMPR"/>
    <property type="match status" value="1"/>
</dbReference>
<sequence>MLTSRPDVVDHIVALELGADDYVVKPFNLRELHARIKTVLRRTRPDRDKLEARHCDDVICFDGWSLSAERRQLRNPLNREVPLTTGEFDLLLAFASRPGRVFDRDTLMQVTHRRGREVFDRTVDAQVARLRKKIEAAPHRPALIKSVRGIGYVFTGQVSRSQASIREHG</sequence>
<dbReference type="PANTHER" id="PTHR48111">
    <property type="entry name" value="REGULATOR OF RPOS"/>
    <property type="match status" value="1"/>
</dbReference>
<evidence type="ECO:0000313" key="15">
    <source>
        <dbReference type="Proteomes" id="UP000603912"/>
    </source>
</evidence>
<dbReference type="GO" id="GO:0005829">
    <property type="term" value="C:cytosol"/>
    <property type="evidence" value="ECO:0007669"/>
    <property type="project" value="TreeGrafter"/>
</dbReference>
<keyword evidence="7" id="KW-0010">Activator</keyword>
<evidence type="ECO:0000256" key="7">
    <source>
        <dbReference type="ARBA" id="ARBA00023159"/>
    </source>
</evidence>
<evidence type="ECO:0000256" key="1">
    <source>
        <dbReference type="ARBA" id="ARBA00004496"/>
    </source>
</evidence>
<dbReference type="GO" id="GO:0006355">
    <property type="term" value="P:regulation of DNA-templated transcription"/>
    <property type="evidence" value="ECO:0007669"/>
    <property type="project" value="InterPro"/>
</dbReference>
<evidence type="ECO:0000256" key="3">
    <source>
        <dbReference type="ARBA" id="ARBA00022553"/>
    </source>
</evidence>
<keyword evidence="4" id="KW-0902">Two-component regulatory system</keyword>
<keyword evidence="6 11" id="KW-0238">DNA-binding</keyword>
<name>A0A917MGV2_9HYPH</name>
<feature type="domain" description="Response regulatory" evidence="12">
    <location>
        <begin position="1"/>
        <end position="40"/>
    </location>
</feature>
<keyword evidence="8" id="KW-0804">Transcription</keyword>
<dbReference type="InterPro" id="IPR001867">
    <property type="entry name" value="OmpR/PhoB-type_DNA-bd"/>
</dbReference>
<dbReference type="GO" id="GO:0000156">
    <property type="term" value="F:phosphorelay response regulator activity"/>
    <property type="evidence" value="ECO:0007669"/>
    <property type="project" value="TreeGrafter"/>
</dbReference>
<evidence type="ECO:0000256" key="6">
    <source>
        <dbReference type="ARBA" id="ARBA00023125"/>
    </source>
</evidence>
<keyword evidence="2" id="KW-0963">Cytoplasm</keyword>
<dbReference type="Gene3D" id="6.10.250.690">
    <property type="match status" value="1"/>
</dbReference>
<dbReference type="InterPro" id="IPR016032">
    <property type="entry name" value="Sig_transdc_resp-reg_C-effctor"/>
</dbReference>
<dbReference type="Proteomes" id="UP000603912">
    <property type="component" value="Unassembled WGS sequence"/>
</dbReference>